<protein>
    <submittedName>
        <fullName evidence="3">Uncharacterized protein</fullName>
    </submittedName>
</protein>
<keyword evidence="4" id="KW-1185">Reference proteome</keyword>
<gene>
    <name evidence="3" type="ORF">EVG20_g5846</name>
</gene>
<dbReference type="AlphaFoldDB" id="A0A4Y9YQQ2"/>
<proteinExistence type="predicted"/>
<accession>A0A4Y9YQQ2</accession>
<reference evidence="3 4" key="1">
    <citation type="submission" date="2019-02" db="EMBL/GenBank/DDBJ databases">
        <title>Genome sequencing of the rare red list fungi Dentipellis fragilis.</title>
        <authorList>
            <person name="Buettner E."/>
            <person name="Kellner H."/>
        </authorList>
    </citation>
    <scope>NUCLEOTIDE SEQUENCE [LARGE SCALE GENOMIC DNA]</scope>
    <source>
        <strain evidence="3 4">DSM 105465</strain>
    </source>
</reference>
<feature type="signal peptide" evidence="2">
    <location>
        <begin position="1"/>
        <end position="26"/>
    </location>
</feature>
<evidence type="ECO:0000313" key="3">
    <source>
        <dbReference type="EMBL" id="TFY64764.1"/>
    </source>
</evidence>
<feature type="compositionally biased region" description="Low complexity" evidence="1">
    <location>
        <begin position="105"/>
        <end position="129"/>
    </location>
</feature>
<name>A0A4Y9YQQ2_9AGAM</name>
<evidence type="ECO:0000256" key="1">
    <source>
        <dbReference type="SAM" id="MobiDB-lite"/>
    </source>
</evidence>
<keyword evidence="2" id="KW-0732">Signal</keyword>
<dbReference type="Proteomes" id="UP000298327">
    <property type="component" value="Unassembled WGS sequence"/>
</dbReference>
<feature type="compositionally biased region" description="Polar residues" evidence="1">
    <location>
        <begin position="94"/>
        <end position="104"/>
    </location>
</feature>
<dbReference type="STRING" id="205917.A0A4Y9YQQ2"/>
<feature type="chain" id="PRO_5021454874" evidence="2">
    <location>
        <begin position="27"/>
        <end position="202"/>
    </location>
</feature>
<evidence type="ECO:0000313" key="4">
    <source>
        <dbReference type="Proteomes" id="UP000298327"/>
    </source>
</evidence>
<dbReference type="EMBL" id="SEOQ01000362">
    <property type="protein sequence ID" value="TFY64764.1"/>
    <property type="molecule type" value="Genomic_DNA"/>
</dbReference>
<comment type="caution">
    <text evidence="3">The sequence shown here is derived from an EMBL/GenBank/DDBJ whole genome shotgun (WGS) entry which is preliminary data.</text>
</comment>
<evidence type="ECO:0000256" key="2">
    <source>
        <dbReference type="SAM" id="SignalP"/>
    </source>
</evidence>
<sequence>MRSFTTISAAAVVAVLFGLQIASTAAAPVSSNNSSVQEQENNLPDGFTRDKVCGNIIPGAPQIPQAIIGKDGKLIDIGKLCNGFHPLGHGPVKHSTSPSASIPQPTFSDPSPTFSDPSPTFSDPSPTFSDPIPTASGTCDGGAATVTITVTVSASTAPASTAPASTLASTASARPTRIIPLTAPRPRQLSQFGPGYLSAVID</sequence>
<feature type="region of interest" description="Disordered" evidence="1">
    <location>
        <begin position="91"/>
        <end position="129"/>
    </location>
</feature>
<organism evidence="3 4">
    <name type="scientific">Dentipellis fragilis</name>
    <dbReference type="NCBI Taxonomy" id="205917"/>
    <lineage>
        <taxon>Eukaryota</taxon>
        <taxon>Fungi</taxon>
        <taxon>Dikarya</taxon>
        <taxon>Basidiomycota</taxon>
        <taxon>Agaricomycotina</taxon>
        <taxon>Agaricomycetes</taxon>
        <taxon>Russulales</taxon>
        <taxon>Hericiaceae</taxon>
        <taxon>Dentipellis</taxon>
    </lineage>
</organism>